<dbReference type="AlphaFoldDB" id="A0A1X7RL75"/>
<feature type="region of interest" description="Disordered" evidence="1">
    <location>
        <begin position="523"/>
        <end position="556"/>
    </location>
</feature>
<reference evidence="3 4" key="1">
    <citation type="submission" date="2016-06" db="EMBL/GenBank/DDBJ databases">
        <authorList>
            <person name="Kjaerup R.B."/>
            <person name="Dalgaard T.S."/>
            <person name="Juul-Madsen H.R."/>
        </authorList>
    </citation>
    <scope>NUCLEOTIDE SEQUENCE [LARGE SCALE GENOMIC DNA]</scope>
</reference>
<evidence type="ECO:0000256" key="2">
    <source>
        <dbReference type="SAM" id="SignalP"/>
    </source>
</evidence>
<dbReference type="SMART" id="SM01149">
    <property type="entry name" value="DUF1237"/>
    <property type="match status" value="1"/>
</dbReference>
<keyword evidence="2" id="KW-0732">Signal</keyword>
<dbReference type="STRING" id="1276538.A0A1X7RL75"/>
<feature type="signal peptide" evidence="2">
    <location>
        <begin position="1"/>
        <end position="22"/>
    </location>
</feature>
<feature type="chain" id="PRO_5013095557" description="Glycoside hydrolase family 125 protein" evidence="2">
    <location>
        <begin position="23"/>
        <end position="614"/>
    </location>
</feature>
<dbReference type="GO" id="GO:0003824">
    <property type="term" value="F:catalytic activity"/>
    <property type="evidence" value="ECO:0007669"/>
    <property type="project" value="UniProtKB-ARBA"/>
</dbReference>
<accession>A0A1X7RL75</accession>
<sequence>MVVFRKLALFGVFAALPFLVQAQELTFEDPVDECPNYNKWSNEPHLSMGTEATLYSLTDMRPETRCRTFVSPEVDAVAESVAADIADPDLRQLFRNAWPNTLDTTVKWRGYSADNSEEELAFIITGDIPAMWLRDSANQIQSYAPILKASSSKDSLASLYRGVINLQARYLTISPYCNAFQAPPESGLKREHNGAYGGYTVRPDYSFETVFECKYELDSLAAFLQVSSTYFTQTGDAEFFGKFNWYRAVETVLSVAEGMRDHTTYRENGSQDDSPYHITQGGVFINHHTGNPTAAKTGLIRSYYRPSDDPTVYQLFIPANMQFSHFLGLCADIVEKLGEKPDLARRMKDLSNGVKAGIKEHGIVSTKEHGDVYAFEVDGYGGVNMMDDSNSPSLLSAPLFGFLDVNDSVYQATRKRVLSVLNPYWCHGPVISAVGGPHHGPSMAWPMASIVRIFTATDDDEIVRQLQQLVSSTDGLGLIHESIRSYNVSDWTRPWFAWANGLFGEAIVDLHKRKPHLLQKSFQQVPTRDNDDIGAPAGKVEKPSAAAPVFPGDTHDDTYDLDHHEDGHMDAADHGLGLASAHHSLQPGSLEDMTWFWYLIGFMAADSMEDLQDD</sequence>
<dbReference type="GO" id="GO:0005975">
    <property type="term" value="P:carbohydrate metabolic process"/>
    <property type="evidence" value="ECO:0007669"/>
    <property type="project" value="InterPro"/>
</dbReference>
<evidence type="ECO:0000313" key="3">
    <source>
        <dbReference type="EMBL" id="SMQ48159.1"/>
    </source>
</evidence>
<evidence type="ECO:0000256" key="1">
    <source>
        <dbReference type="SAM" id="MobiDB-lite"/>
    </source>
</evidence>
<dbReference type="InterPro" id="IPR008313">
    <property type="entry name" value="GH125"/>
</dbReference>
<organism evidence="3 4">
    <name type="scientific">Zymoseptoria tritici (strain ST99CH_3D7)</name>
    <dbReference type="NCBI Taxonomy" id="1276538"/>
    <lineage>
        <taxon>Eukaryota</taxon>
        <taxon>Fungi</taxon>
        <taxon>Dikarya</taxon>
        <taxon>Ascomycota</taxon>
        <taxon>Pezizomycotina</taxon>
        <taxon>Dothideomycetes</taxon>
        <taxon>Dothideomycetidae</taxon>
        <taxon>Mycosphaerellales</taxon>
        <taxon>Mycosphaerellaceae</taxon>
        <taxon>Zymoseptoria</taxon>
    </lineage>
</organism>
<dbReference type="InterPro" id="IPR012341">
    <property type="entry name" value="6hp_glycosidase-like_sf"/>
</dbReference>
<dbReference type="SUPFAM" id="SSF48208">
    <property type="entry name" value="Six-hairpin glycosidases"/>
    <property type="match status" value="1"/>
</dbReference>
<protein>
    <recommendedName>
        <fullName evidence="5">Glycoside hydrolase family 125 protein</fullName>
    </recommendedName>
</protein>
<dbReference type="Gene3D" id="1.50.10.10">
    <property type="match status" value="1"/>
</dbReference>
<name>A0A1X7RL75_ZYMT9</name>
<dbReference type="Pfam" id="PF06824">
    <property type="entry name" value="Glyco_hydro_125"/>
    <property type="match status" value="1"/>
</dbReference>
<dbReference type="PANTHER" id="PTHR31047">
    <property type="entry name" value="MEIOTICALLY UP-REGULATED GENE 157 PROTEIN"/>
    <property type="match status" value="1"/>
</dbReference>
<dbReference type="InterPro" id="IPR008928">
    <property type="entry name" value="6-hairpin_glycosidase_sf"/>
</dbReference>
<keyword evidence="4" id="KW-1185">Reference proteome</keyword>
<evidence type="ECO:0008006" key="5">
    <source>
        <dbReference type="Google" id="ProtNLM"/>
    </source>
</evidence>
<dbReference type="PANTHER" id="PTHR31047:SF1">
    <property type="entry name" value="DUF1237 DOMAIN-CONTAINING PROTEIN"/>
    <property type="match status" value="1"/>
</dbReference>
<proteinExistence type="predicted"/>
<gene>
    <name evidence="3" type="ORF">ZT3D7_G3308</name>
</gene>
<evidence type="ECO:0000313" key="4">
    <source>
        <dbReference type="Proteomes" id="UP000215127"/>
    </source>
</evidence>
<dbReference type="Proteomes" id="UP000215127">
    <property type="component" value="Chromosome 2"/>
</dbReference>
<dbReference type="EMBL" id="LT853693">
    <property type="protein sequence ID" value="SMQ48159.1"/>
    <property type="molecule type" value="Genomic_DNA"/>
</dbReference>